<sequence>MHEVNILLRLLRSKVIAPEKKKETDFRGFKCGTRLEFIIYEGFRWTYGGGVAAVAQVVMAVIWNNDGGGRRPLRWSSDALFLLPSVALELPQRCGQRVNLISCITSTSKTTPGTSDSQSLGNSMVYLLRWCWAVGGCFSGLLRLISCLKLLVKTNGMRERAVVIENSSNKGLGMCSPVVAVKGGVMAVWWQQGG</sequence>
<evidence type="ECO:0000313" key="2">
    <source>
        <dbReference type="Proteomes" id="UP001177003"/>
    </source>
</evidence>
<dbReference type="AlphaFoldDB" id="A0AA35Y466"/>
<organism evidence="1 2">
    <name type="scientific">Lactuca saligna</name>
    <name type="common">Willowleaf lettuce</name>
    <dbReference type="NCBI Taxonomy" id="75948"/>
    <lineage>
        <taxon>Eukaryota</taxon>
        <taxon>Viridiplantae</taxon>
        <taxon>Streptophyta</taxon>
        <taxon>Embryophyta</taxon>
        <taxon>Tracheophyta</taxon>
        <taxon>Spermatophyta</taxon>
        <taxon>Magnoliopsida</taxon>
        <taxon>eudicotyledons</taxon>
        <taxon>Gunneridae</taxon>
        <taxon>Pentapetalae</taxon>
        <taxon>asterids</taxon>
        <taxon>campanulids</taxon>
        <taxon>Asterales</taxon>
        <taxon>Asteraceae</taxon>
        <taxon>Cichorioideae</taxon>
        <taxon>Cichorieae</taxon>
        <taxon>Lactucinae</taxon>
        <taxon>Lactuca</taxon>
    </lineage>
</organism>
<evidence type="ECO:0000313" key="1">
    <source>
        <dbReference type="EMBL" id="CAI9266549.1"/>
    </source>
</evidence>
<dbReference type="EMBL" id="OX465077">
    <property type="protein sequence ID" value="CAI9266549.1"/>
    <property type="molecule type" value="Genomic_DNA"/>
</dbReference>
<protein>
    <submittedName>
        <fullName evidence="1">Uncharacterized protein</fullName>
    </submittedName>
</protein>
<keyword evidence="2" id="KW-1185">Reference proteome</keyword>
<dbReference type="Proteomes" id="UP001177003">
    <property type="component" value="Chromosome 1"/>
</dbReference>
<proteinExistence type="predicted"/>
<name>A0AA35Y466_LACSI</name>
<gene>
    <name evidence="1" type="ORF">LSALG_LOCUS7099</name>
</gene>
<accession>A0AA35Y466</accession>
<reference evidence="1" key="1">
    <citation type="submission" date="2023-04" db="EMBL/GenBank/DDBJ databases">
        <authorList>
            <person name="Vijverberg K."/>
            <person name="Xiong W."/>
            <person name="Schranz E."/>
        </authorList>
    </citation>
    <scope>NUCLEOTIDE SEQUENCE</scope>
</reference>